<feature type="transmembrane region" description="Helical" evidence="1">
    <location>
        <begin position="113"/>
        <end position="133"/>
    </location>
</feature>
<protein>
    <submittedName>
        <fullName evidence="2">Uncharacterized protein</fullName>
    </submittedName>
</protein>
<dbReference type="EMBL" id="JARBDR010000919">
    <property type="protein sequence ID" value="KAJ8300663.1"/>
    <property type="molecule type" value="Genomic_DNA"/>
</dbReference>
<name>A0ABQ9E5G8_TEGGR</name>
<keyword evidence="1" id="KW-1133">Transmembrane helix</keyword>
<keyword evidence="3" id="KW-1185">Reference proteome</keyword>
<keyword evidence="1" id="KW-0472">Membrane</keyword>
<reference evidence="2 3" key="1">
    <citation type="submission" date="2022-12" db="EMBL/GenBank/DDBJ databases">
        <title>Chromosome-level genome of Tegillarca granosa.</title>
        <authorList>
            <person name="Kim J."/>
        </authorList>
    </citation>
    <scope>NUCLEOTIDE SEQUENCE [LARGE SCALE GENOMIC DNA]</scope>
    <source>
        <strain evidence="2">Teg-2019</strain>
        <tissue evidence="2">Adductor muscle</tissue>
    </source>
</reference>
<accession>A0ABQ9E5G8</accession>
<proteinExistence type="predicted"/>
<evidence type="ECO:0000313" key="3">
    <source>
        <dbReference type="Proteomes" id="UP001217089"/>
    </source>
</evidence>
<comment type="caution">
    <text evidence="2">The sequence shown here is derived from an EMBL/GenBank/DDBJ whole genome shotgun (WGS) entry which is preliminary data.</text>
</comment>
<sequence length="217" mass="26264">MIKNTERIGDLHSSFNFTISNSFTVKEKMEKAYIVYDKQMQAFRLNVIFGVILRNVETDEYRYFKPVENDFFNFPLYITKRKHLKKLEACLQKMDINTHLLNQRPNTKWKPVLITYVNVIITLTTFVVCRLTYHKLRSVNQKGFERKVKSFNLFLQNFLYQNEIKDIRNISEKILLKINIDIFELYDSNKAEIRYKLLCEYKDHMFLNIYETFILHN</sequence>
<organism evidence="2 3">
    <name type="scientific">Tegillarca granosa</name>
    <name type="common">Malaysian cockle</name>
    <name type="synonym">Anadara granosa</name>
    <dbReference type="NCBI Taxonomy" id="220873"/>
    <lineage>
        <taxon>Eukaryota</taxon>
        <taxon>Metazoa</taxon>
        <taxon>Spiralia</taxon>
        <taxon>Lophotrochozoa</taxon>
        <taxon>Mollusca</taxon>
        <taxon>Bivalvia</taxon>
        <taxon>Autobranchia</taxon>
        <taxon>Pteriomorphia</taxon>
        <taxon>Arcoida</taxon>
        <taxon>Arcoidea</taxon>
        <taxon>Arcidae</taxon>
        <taxon>Tegillarca</taxon>
    </lineage>
</organism>
<evidence type="ECO:0000256" key="1">
    <source>
        <dbReference type="SAM" id="Phobius"/>
    </source>
</evidence>
<keyword evidence="1" id="KW-0812">Transmembrane</keyword>
<dbReference type="Proteomes" id="UP001217089">
    <property type="component" value="Unassembled WGS sequence"/>
</dbReference>
<evidence type="ECO:0000313" key="2">
    <source>
        <dbReference type="EMBL" id="KAJ8300663.1"/>
    </source>
</evidence>
<gene>
    <name evidence="2" type="ORF">KUTeg_022182</name>
</gene>